<sequence>MCGVMKVLSDNRVLRAIGAMFLIGAFIPLMSLPSATATSSGTGFSGDSRAESYDGNVTKCNDSDPTGDGEKDADLPGQTMTSHVTSTVDDPYITISAIDAGWEVSSVVVKGGSNGYNVYLISNLGSLTWHDLHPPLNPNEEPAGISHWFVCGTKTVVTTEPPTTEPPTTEPPTTEPPTTEPPTTEPPTTEPPTTEPPTTEPPTTEPPTTEPPTTLPPTTGTGGGAGGGVTPDPTIGGVSSASGVDLPRTGVNLLGAPWIAAVMFLTGIALIYSSRLRRPGTH</sequence>
<feature type="region of interest" description="Disordered" evidence="1">
    <location>
        <begin position="157"/>
        <end position="236"/>
    </location>
</feature>
<evidence type="ECO:0000256" key="1">
    <source>
        <dbReference type="SAM" id="MobiDB-lite"/>
    </source>
</evidence>
<feature type="compositionally biased region" description="Gly residues" evidence="1">
    <location>
        <begin position="220"/>
        <end position="229"/>
    </location>
</feature>
<keyword evidence="2" id="KW-0812">Transmembrane</keyword>
<feature type="compositionally biased region" description="Low complexity" evidence="1">
    <location>
        <begin position="38"/>
        <end position="47"/>
    </location>
</feature>
<dbReference type="PANTHER" id="PTHR35383:SF1">
    <property type="entry name" value="MUCIN 12EA-RELATED"/>
    <property type="match status" value="1"/>
</dbReference>
<feature type="transmembrane region" description="Helical" evidence="2">
    <location>
        <begin position="12"/>
        <end position="32"/>
    </location>
</feature>
<accession>A0A6J6IPD0</accession>
<dbReference type="PANTHER" id="PTHR35383">
    <property type="entry name" value="MUCIN 12EA-RELATED"/>
    <property type="match status" value="1"/>
</dbReference>
<feature type="compositionally biased region" description="Pro residues" evidence="1">
    <location>
        <begin position="163"/>
        <end position="215"/>
    </location>
</feature>
<proteinExistence type="predicted"/>
<protein>
    <submittedName>
        <fullName evidence="3">Unannotated protein</fullName>
    </submittedName>
</protein>
<evidence type="ECO:0000256" key="2">
    <source>
        <dbReference type="SAM" id="Phobius"/>
    </source>
</evidence>
<reference evidence="3" key="1">
    <citation type="submission" date="2020-05" db="EMBL/GenBank/DDBJ databases">
        <authorList>
            <person name="Chiriac C."/>
            <person name="Salcher M."/>
            <person name="Ghai R."/>
            <person name="Kavagutti S V."/>
        </authorList>
    </citation>
    <scope>NUCLEOTIDE SEQUENCE</scope>
</reference>
<feature type="region of interest" description="Disordered" evidence="1">
    <location>
        <begin position="38"/>
        <end position="84"/>
    </location>
</feature>
<organism evidence="3">
    <name type="scientific">freshwater metagenome</name>
    <dbReference type="NCBI Taxonomy" id="449393"/>
    <lineage>
        <taxon>unclassified sequences</taxon>
        <taxon>metagenomes</taxon>
        <taxon>ecological metagenomes</taxon>
    </lineage>
</organism>
<keyword evidence="2" id="KW-1133">Transmembrane helix</keyword>
<keyword evidence="2" id="KW-0472">Membrane</keyword>
<gene>
    <name evidence="3" type="ORF">UFOPK1939_00953</name>
</gene>
<evidence type="ECO:0000313" key="3">
    <source>
        <dbReference type="EMBL" id="CAB4626325.1"/>
    </source>
</evidence>
<feature type="transmembrane region" description="Helical" evidence="2">
    <location>
        <begin position="253"/>
        <end position="272"/>
    </location>
</feature>
<dbReference type="AlphaFoldDB" id="A0A6J6IPD0"/>
<name>A0A6J6IPD0_9ZZZZ</name>
<dbReference type="EMBL" id="CAEZVF010000157">
    <property type="protein sequence ID" value="CAB4626325.1"/>
    <property type="molecule type" value="Genomic_DNA"/>
</dbReference>